<evidence type="ECO:0000256" key="1">
    <source>
        <dbReference type="SAM" id="Coils"/>
    </source>
</evidence>
<keyword evidence="1" id="KW-0175">Coiled coil</keyword>
<gene>
    <name evidence="3" type="ORF">SAMN05660964_00284</name>
</gene>
<evidence type="ECO:0000313" key="4">
    <source>
        <dbReference type="Proteomes" id="UP000199397"/>
    </source>
</evidence>
<evidence type="ECO:0000313" key="3">
    <source>
        <dbReference type="EMBL" id="SDZ78954.1"/>
    </source>
</evidence>
<name>A0A1H3VXM5_9GAMM</name>
<protein>
    <submittedName>
        <fullName evidence="3">Phasin family protein</fullName>
    </submittedName>
</protein>
<feature type="domain" description="Phasin" evidence="2">
    <location>
        <begin position="10"/>
        <end position="104"/>
    </location>
</feature>
<sequence length="167" mass="17911">MQNEMMNIVKQFSDSALASAKKIGELNMKTFETLATKQAELVKSCVEMGTKNAEAATKVKDLSELNALQQDVTRTCGEKWVANMREATEMLTSVRDELTAIMEEAAKYTQAGAEQAVEAGKKAATEAVEKTTEAVEKASAEVVEMTKEAADKAVEATKKAAAKAKAA</sequence>
<keyword evidence="4" id="KW-1185">Reference proteome</keyword>
<dbReference type="RefSeq" id="WP_093064624.1">
    <property type="nucleotide sequence ID" value="NZ_FNQP01000001.1"/>
</dbReference>
<evidence type="ECO:0000259" key="2">
    <source>
        <dbReference type="Pfam" id="PF09361"/>
    </source>
</evidence>
<dbReference type="Pfam" id="PF09361">
    <property type="entry name" value="Phasin_2"/>
    <property type="match status" value="1"/>
</dbReference>
<reference evidence="3 4" key="1">
    <citation type="submission" date="2016-10" db="EMBL/GenBank/DDBJ databases">
        <authorList>
            <person name="de Groot N.N."/>
        </authorList>
    </citation>
    <scope>NUCLEOTIDE SEQUENCE [LARGE SCALE GENOMIC DNA]</scope>
    <source>
        <strain evidence="3 4">DSM 21228</strain>
    </source>
</reference>
<dbReference type="AlphaFoldDB" id="A0A1H3VXM5"/>
<dbReference type="OrthoDB" id="5625138at2"/>
<dbReference type="InterPro" id="IPR018968">
    <property type="entry name" value="Phasin"/>
</dbReference>
<dbReference type="Proteomes" id="UP000199397">
    <property type="component" value="Unassembled WGS sequence"/>
</dbReference>
<dbReference type="InterPro" id="IPR010127">
    <property type="entry name" value="Phasin_subfam-1"/>
</dbReference>
<dbReference type="EMBL" id="FNQP01000001">
    <property type="protein sequence ID" value="SDZ78954.1"/>
    <property type="molecule type" value="Genomic_DNA"/>
</dbReference>
<accession>A0A1H3VXM5</accession>
<feature type="coiled-coil region" evidence="1">
    <location>
        <begin position="84"/>
        <end position="148"/>
    </location>
</feature>
<proteinExistence type="predicted"/>
<dbReference type="NCBIfam" id="TIGR01841">
    <property type="entry name" value="phasin"/>
    <property type="match status" value="1"/>
</dbReference>
<organism evidence="3 4">
    <name type="scientific">Thiothrix caldifontis</name>
    <dbReference type="NCBI Taxonomy" id="525918"/>
    <lineage>
        <taxon>Bacteria</taxon>
        <taxon>Pseudomonadati</taxon>
        <taxon>Pseudomonadota</taxon>
        <taxon>Gammaproteobacteria</taxon>
        <taxon>Thiotrichales</taxon>
        <taxon>Thiotrichaceae</taxon>
        <taxon>Thiothrix</taxon>
    </lineage>
</organism>